<dbReference type="Proteomes" id="UP001198220">
    <property type="component" value="Unassembled WGS sequence"/>
</dbReference>
<accession>A0AAE3DCY1</accession>
<evidence type="ECO:0000313" key="1">
    <source>
        <dbReference type="EMBL" id="MCC2127251.1"/>
    </source>
</evidence>
<dbReference type="AlphaFoldDB" id="A0AAE3DCY1"/>
<dbReference type="EMBL" id="JAJEPS010000017">
    <property type="protein sequence ID" value="MCC2127251.1"/>
    <property type="molecule type" value="Genomic_DNA"/>
</dbReference>
<evidence type="ECO:0000313" key="2">
    <source>
        <dbReference type="Proteomes" id="UP001198220"/>
    </source>
</evidence>
<organism evidence="1 2">
    <name type="scientific">Hominiventricola filiformis</name>
    <dbReference type="NCBI Taxonomy" id="2885352"/>
    <lineage>
        <taxon>Bacteria</taxon>
        <taxon>Bacillati</taxon>
        <taxon>Bacillota</taxon>
        <taxon>Clostridia</taxon>
        <taxon>Lachnospirales</taxon>
        <taxon>Lachnospiraceae</taxon>
        <taxon>Hominiventricola</taxon>
    </lineage>
</organism>
<gene>
    <name evidence="1" type="ORF">LKD36_13845</name>
</gene>
<reference evidence="1 2" key="1">
    <citation type="submission" date="2021-10" db="EMBL/GenBank/DDBJ databases">
        <title>Anaerobic single-cell dispensing facilitates the cultivation of human gut bacteria.</title>
        <authorList>
            <person name="Afrizal A."/>
        </authorList>
    </citation>
    <scope>NUCLEOTIDE SEQUENCE [LARGE SCALE GENOMIC DNA]</scope>
    <source>
        <strain evidence="1 2">CLA-AA-H276</strain>
    </source>
</reference>
<sequence length="130" mass="15433">MKPEDIEITEEIASRIEIFVRLTEVEHEAYKGRQPMTQDLFNSISKKIAPINTDLWIEFISNYAAFLPDDPEEEMEDDMEWNPPEDAKSKEQMLAEIKAGIAKRKERQDKKKVELERQKEIFRKTYKIDI</sequence>
<keyword evidence="2" id="KW-1185">Reference proteome</keyword>
<proteinExistence type="predicted"/>
<comment type="caution">
    <text evidence="1">The sequence shown here is derived from an EMBL/GenBank/DDBJ whole genome shotgun (WGS) entry which is preliminary data.</text>
</comment>
<protein>
    <submittedName>
        <fullName evidence="1">Uncharacterized protein</fullName>
    </submittedName>
</protein>
<name>A0AAE3DCY1_9FIRM</name>
<dbReference type="RefSeq" id="WP_308459948.1">
    <property type="nucleotide sequence ID" value="NZ_JAJEPS010000017.1"/>
</dbReference>